<organism evidence="4 5">
    <name type="scientific">Levilactobacillus spicheri</name>
    <dbReference type="NCBI Taxonomy" id="216463"/>
    <lineage>
        <taxon>Bacteria</taxon>
        <taxon>Bacillati</taxon>
        <taxon>Bacillota</taxon>
        <taxon>Bacilli</taxon>
        <taxon>Lactobacillales</taxon>
        <taxon>Lactobacillaceae</taxon>
        <taxon>Levilactobacillus</taxon>
    </lineage>
</organism>
<evidence type="ECO:0000313" key="5">
    <source>
        <dbReference type="Proteomes" id="UP000033491"/>
    </source>
</evidence>
<dbReference type="PANTHER" id="PTHR43656">
    <property type="entry name" value="BINDING OXIDOREDUCTASE, PUTATIVE (AFU_ORTHOLOGUE AFUA_2G08260)-RELATED"/>
    <property type="match status" value="1"/>
</dbReference>
<keyword evidence="2" id="KW-0560">Oxidoreductase</keyword>
<dbReference type="AlphaFoldDB" id="A0A0F3RQU5"/>
<name>A0A0F3RQU5_9LACO</name>
<dbReference type="Pfam" id="PF00724">
    <property type="entry name" value="Oxidored_FMN"/>
    <property type="match status" value="1"/>
</dbReference>
<proteinExistence type="predicted"/>
<dbReference type="Gene3D" id="3.20.20.70">
    <property type="entry name" value="Aldolase class I"/>
    <property type="match status" value="1"/>
</dbReference>
<dbReference type="EMBL" id="JZCR01000019">
    <property type="protein sequence ID" value="KJW12356.1"/>
    <property type="molecule type" value="Genomic_DNA"/>
</dbReference>
<comment type="caution">
    <text evidence="4">The sequence shown here is derived from an EMBL/GenBank/DDBJ whole genome shotgun (WGS) entry which is preliminary data.</text>
</comment>
<dbReference type="CDD" id="cd04733">
    <property type="entry name" value="OYE_like_2_FMN"/>
    <property type="match status" value="1"/>
</dbReference>
<evidence type="ECO:0000256" key="1">
    <source>
        <dbReference type="ARBA" id="ARBA00022630"/>
    </source>
</evidence>
<gene>
    <name evidence="4" type="ORF">VC81_07525</name>
</gene>
<dbReference type="InterPro" id="IPR051799">
    <property type="entry name" value="NADH_flavin_oxidoreductase"/>
</dbReference>
<reference evidence="4 5" key="1">
    <citation type="submission" date="2015-03" db="EMBL/GenBank/DDBJ databases">
        <authorList>
            <person name="Zheng J."/>
            <person name="Ganezle M."/>
        </authorList>
    </citation>
    <scope>NUCLEOTIDE SEQUENCE [LARGE SCALE GENOMIC DNA]</scope>
    <source>
        <strain evidence="4 5">LP38</strain>
    </source>
</reference>
<evidence type="ECO:0000313" key="4">
    <source>
        <dbReference type="EMBL" id="KJW12356.1"/>
    </source>
</evidence>
<evidence type="ECO:0000256" key="2">
    <source>
        <dbReference type="ARBA" id="ARBA00023002"/>
    </source>
</evidence>
<keyword evidence="1" id="KW-0285">Flavoprotein</keyword>
<feature type="domain" description="NADH:flavin oxidoreductase/NADH oxidase N-terminal" evidence="3">
    <location>
        <begin position="6"/>
        <end position="334"/>
    </location>
</feature>
<dbReference type="InterPro" id="IPR013785">
    <property type="entry name" value="Aldolase_TIM"/>
</dbReference>
<accession>A0A0F3RQU5</accession>
<dbReference type="STRING" id="216463.VC81_07525"/>
<evidence type="ECO:0000259" key="3">
    <source>
        <dbReference type="Pfam" id="PF00724"/>
    </source>
</evidence>
<dbReference type="OrthoDB" id="9772736at2"/>
<dbReference type="Proteomes" id="UP000033491">
    <property type="component" value="Unassembled WGS sequence"/>
</dbReference>
<dbReference type="GO" id="GO:0016491">
    <property type="term" value="F:oxidoreductase activity"/>
    <property type="evidence" value="ECO:0007669"/>
    <property type="project" value="UniProtKB-KW"/>
</dbReference>
<dbReference type="InterPro" id="IPR001155">
    <property type="entry name" value="OxRdtase_FMN_N"/>
</dbReference>
<sequence>MMTNLLFQPLELPNGTVLKNRFVKPAMSEVMGDAQFRPTEALNHLYQRWAAGGSGLLITGNVMVDATALGEKGNVVIEDDRDLPRLRNWAAAGSRNGAQTWVQLNHPGRQSPKHLSAQPVAPSAVPLAGDNAFAFNPPRALTVAEIHAIVQRFATAAAVVQAAGFGGVEIHAAHGYLLSQFLSPLANVRTDQYGGALANRMRVIEEVYHAIRAKVGPAFPIGLKINSADFRDGGFSEADSLQVIHRMADLGVDLIEVSGGNYENTMVQGSNRGGAFFIDYAAKAKRGLTTPILLTGGFRSLDGMTRAVANGETDLVGLARASALIPDLPHRAAIGQFDAIDLTRLSTGIRALDRRVGSYIGLSYYEMQMARLAQGKAVRVTRNAWIPLGYALRTQGPSFLTPRRA</sequence>
<dbReference type="PATRIC" id="fig|216463.3.peg.615"/>
<dbReference type="SUPFAM" id="SSF51395">
    <property type="entry name" value="FMN-linked oxidoreductases"/>
    <property type="match status" value="1"/>
</dbReference>
<dbReference type="PANTHER" id="PTHR43656:SF2">
    <property type="entry name" value="BINDING OXIDOREDUCTASE, PUTATIVE (AFU_ORTHOLOGUE AFUA_2G08260)-RELATED"/>
    <property type="match status" value="1"/>
</dbReference>
<protein>
    <submittedName>
        <fullName evidence="4">NADH oxidase</fullName>
    </submittedName>
</protein>
<dbReference type="GO" id="GO:0010181">
    <property type="term" value="F:FMN binding"/>
    <property type="evidence" value="ECO:0007669"/>
    <property type="project" value="InterPro"/>
</dbReference>